<keyword evidence="2" id="KW-1185">Reference proteome</keyword>
<dbReference type="HOGENOM" id="CLU_2871252_0_0_1"/>
<protein>
    <submittedName>
        <fullName evidence="1">Uncharacterized protein</fullName>
    </submittedName>
</protein>
<organism evidence="1">
    <name type="scientific">Oryza brachyantha</name>
    <name type="common">malo sina</name>
    <dbReference type="NCBI Taxonomy" id="4533"/>
    <lineage>
        <taxon>Eukaryota</taxon>
        <taxon>Viridiplantae</taxon>
        <taxon>Streptophyta</taxon>
        <taxon>Embryophyta</taxon>
        <taxon>Tracheophyta</taxon>
        <taxon>Spermatophyta</taxon>
        <taxon>Magnoliopsida</taxon>
        <taxon>Liliopsida</taxon>
        <taxon>Poales</taxon>
        <taxon>Poaceae</taxon>
        <taxon>BOP clade</taxon>
        <taxon>Oryzoideae</taxon>
        <taxon>Oryzeae</taxon>
        <taxon>Oryzinae</taxon>
        <taxon>Oryza</taxon>
    </lineage>
</organism>
<proteinExistence type="predicted"/>
<accession>J3MQU3</accession>
<sequence length="64" mass="7241">MWPSGVCPLELIQSPCIYEELLSHFFLLQCSLGRFGDFFWSSSKEGTTSSTISSQFCLVYSVYS</sequence>
<reference evidence="1" key="2">
    <citation type="submission" date="2013-04" db="UniProtKB">
        <authorList>
            <consortium name="EnsemblPlants"/>
        </authorList>
    </citation>
    <scope>IDENTIFICATION</scope>
</reference>
<dbReference type="Proteomes" id="UP000006038">
    <property type="component" value="Chromosome 8"/>
</dbReference>
<reference evidence="1" key="1">
    <citation type="journal article" date="2013" name="Nat. Commun.">
        <title>Whole-genome sequencing of Oryza brachyantha reveals mechanisms underlying Oryza genome evolution.</title>
        <authorList>
            <person name="Chen J."/>
            <person name="Huang Q."/>
            <person name="Gao D."/>
            <person name="Wang J."/>
            <person name="Lang Y."/>
            <person name="Liu T."/>
            <person name="Li B."/>
            <person name="Bai Z."/>
            <person name="Luis Goicoechea J."/>
            <person name="Liang C."/>
            <person name="Chen C."/>
            <person name="Zhang W."/>
            <person name="Sun S."/>
            <person name="Liao Y."/>
            <person name="Zhang X."/>
            <person name="Yang L."/>
            <person name="Song C."/>
            <person name="Wang M."/>
            <person name="Shi J."/>
            <person name="Liu G."/>
            <person name="Liu J."/>
            <person name="Zhou H."/>
            <person name="Zhou W."/>
            <person name="Yu Q."/>
            <person name="An N."/>
            <person name="Chen Y."/>
            <person name="Cai Q."/>
            <person name="Wang B."/>
            <person name="Liu B."/>
            <person name="Min J."/>
            <person name="Huang Y."/>
            <person name="Wu H."/>
            <person name="Li Z."/>
            <person name="Zhang Y."/>
            <person name="Yin Y."/>
            <person name="Song W."/>
            <person name="Jiang J."/>
            <person name="Jackson S.A."/>
            <person name="Wing R.A."/>
            <person name="Wang J."/>
            <person name="Chen M."/>
        </authorList>
    </citation>
    <scope>NUCLEOTIDE SEQUENCE [LARGE SCALE GENOMIC DNA]</scope>
    <source>
        <strain evidence="1">cv. IRGC 101232</strain>
    </source>
</reference>
<dbReference type="Gramene" id="OB08G14720.1">
    <property type="protein sequence ID" value="OB08G14720.1"/>
    <property type="gene ID" value="OB08G14720"/>
</dbReference>
<name>J3MQU3_ORYBR</name>
<evidence type="ECO:0000313" key="2">
    <source>
        <dbReference type="Proteomes" id="UP000006038"/>
    </source>
</evidence>
<dbReference type="EnsemblPlants" id="OB08G14720.1">
    <property type="protein sequence ID" value="OB08G14720.1"/>
    <property type="gene ID" value="OB08G14720"/>
</dbReference>
<evidence type="ECO:0000313" key="1">
    <source>
        <dbReference type="EnsemblPlants" id="OB08G14720.1"/>
    </source>
</evidence>
<dbReference type="AlphaFoldDB" id="J3MQU3"/>